<reference evidence="1 2" key="1">
    <citation type="submission" date="2018-02" db="EMBL/GenBank/DDBJ databases">
        <title>Genomic Encyclopedia of Archaeal and Bacterial Type Strains, Phase II (KMG-II): from individual species to whole genera.</title>
        <authorList>
            <person name="Goeker M."/>
        </authorList>
    </citation>
    <scope>NUCLEOTIDE SEQUENCE [LARGE SCALE GENOMIC DNA]</scope>
    <source>
        <strain evidence="1 2">DSM 22857</strain>
    </source>
</reference>
<keyword evidence="2" id="KW-1185">Reference proteome</keyword>
<dbReference type="RefSeq" id="WP_104433025.1">
    <property type="nucleotide sequence ID" value="NZ_PTJD01000007.1"/>
</dbReference>
<organism evidence="1 2">
    <name type="scientific">Kineococcus xinjiangensis</name>
    <dbReference type="NCBI Taxonomy" id="512762"/>
    <lineage>
        <taxon>Bacteria</taxon>
        <taxon>Bacillati</taxon>
        <taxon>Actinomycetota</taxon>
        <taxon>Actinomycetes</taxon>
        <taxon>Kineosporiales</taxon>
        <taxon>Kineosporiaceae</taxon>
        <taxon>Kineococcus</taxon>
    </lineage>
</organism>
<proteinExistence type="predicted"/>
<accession>A0A2S6IKL1</accession>
<protein>
    <submittedName>
        <fullName evidence="1">Uncharacterized protein</fullName>
    </submittedName>
</protein>
<dbReference type="Proteomes" id="UP000239485">
    <property type="component" value="Unassembled WGS sequence"/>
</dbReference>
<sequence length="135" mass="14979">MRQLLELPSPDGSDWPQQLRHLVAERLVVVEPTRDPQVLDGLLLRCLCTDPGPTEDGSTIHRVRFPDGTESPLSRHTLALIEECDEGKSLGATVTEMQERGAPPGLFPTMLNQDLPRLFPGGYAFFDWTPTASRT</sequence>
<dbReference type="AlphaFoldDB" id="A0A2S6IKL1"/>
<evidence type="ECO:0000313" key="2">
    <source>
        <dbReference type="Proteomes" id="UP000239485"/>
    </source>
</evidence>
<evidence type="ECO:0000313" key="1">
    <source>
        <dbReference type="EMBL" id="PPK94738.1"/>
    </source>
</evidence>
<name>A0A2S6IKL1_9ACTN</name>
<dbReference type="EMBL" id="PTJD01000007">
    <property type="protein sequence ID" value="PPK94738.1"/>
    <property type="molecule type" value="Genomic_DNA"/>
</dbReference>
<comment type="caution">
    <text evidence="1">The sequence shown here is derived from an EMBL/GenBank/DDBJ whole genome shotgun (WGS) entry which is preliminary data.</text>
</comment>
<gene>
    <name evidence="1" type="ORF">CLV92_107241</name>
</gene>